<dbReference type="Pfam" id="PF10211">
    <property type="entry name" value="Ax_dynein_light"/>
    <property type="match status" value="1"/>
</dbReference>
<dbReference type="Proteomes" id="UP000825002">
    <property type="component" value="Unassembled WGS sequence"/>
</dbReference>
<comment type="caution">
    <text evidence="6">The sequence shown here is derived from an EMBL/GenBank/DDBJ whole genome shotgun (WGS) entry which is preliminary data.</text>
</comment>
<feature type="non-terminal residue" evidence="6">
    <location>
        <position position="169"/>
    </location>
</feature>
<dbReference type="EMBL" id="JAIFTH010000020">
    <property type="protein sequence ID" value="KAG9511212.1"/>
    <property type="molecule type" value="Genomic_DNA"/>
</dbReference>
<proteinExistence type="inferred from homology"/>
<evidence type="ECO:0000256" key="5">
    <source>
        <dbReference type="SAM" id="Coils"/>
    </source>
</evidence>
<feature type="non-terminal residue" evidence="6">
    <location>
        <position position="1"/>
    </location>
</feature>
<sequence length="169" mass="19729">PPESPNTTCRVSTKPALRRDVAALRLKLDDALSRHRARPVGLCSVRRAIYDQFFDELIRQVTVNCTERGLMLYQVRNELRMTLDAYRSMYESGIAFNLRKAISVEHEVQGLRCQIQELTNENETIKRQLNESKRLTKLEHDNQLEKEKLIKQLHADQLAARDTIIEQQR</sequence>
<comment type="similarity">
    <text evidence="4">Belongs to the inner dynein arm light chain family.</text>
</comment>
<feature type="coiled-coil region" evidence="5">
    <location>
        <begin position="101"/>
        <end position="135"/>
    </location>
</feature>
<evidence type="ECO:0000313" key="7">
    <source>
        <dbReference type="Proteomes" id="UP000825002"/>
    </source>
</evidence>
<keyword evidence="2 5" id="KW-0175">Coiled coil</keyword>
<dbReference type="PANTHER" id="PTHR13183">
    <property type="entry name" value="AXONEMAL INNER ARM DYNEIN LIGHT CHAIN 28"/>
    <property type="match status" value="1"/>
</dbReference>
<accession>A0ABQ7SCW4</accession>
<keyword evidence="1" id="KW-0243">Dynein</keyword>
<evidence type="ECO:0000256" key="4">
    <source>
        <dbReference type="ARBA" id="ARBA00038114"/>
    </source>
</evidence>
<evidence type="ECO:0000256" key="2">
    <source>
        <dbReference type="ARBA" id="ARBA00023054"/>
    </source>
</evidence>
<reference evidence="6 7" key="1">
    <citation type="submission" date="2020-10" db="EMBL/GenBank/DDBJ databases">
        <authorList>
            <person name="Klimov P.B."/>
            <person name="Dyachkov S.M."/>
            <person name="Chetverikov P.E."/>
        </authorList>
    </citation>
    <scope>NUCLEOTIDE SEQUENCE [LARGE SCALE GENOMIC DNA]</scope>
    <source>
        <strain evidence="6">BMOC 18-1129-001#AD2665</strain>
        <tissue evidence="6">Entire mites</tissue>
    </source>
</reference>
<gene>
    <name evidence="6" type="primary">DNALI1</name>
    <name evidence="6" type="ORF">GZH46_00222</name>
</gene>
<protein>
    <submittedName>
        <fullName evidence="6">Axonemal dynein light intermediate polypeptide 1</fullName>
    </submittedName>
</protein>
<organism evidence="6 7">
    <name type="scientific">Fragariocoptes setiger</name>
    <dbReference type="NCBI Taxonomy" id="1670756"/>
    <lineage>
        <taxon>Eukaryota</taxon>
        <taxon>Metazoa</taxon>
        <taxon>Ecdysozoa</taxon>
        <taxon>Arthropoda</taxon>
        <taxon>Chelicerata</taxon>
        <taxon>Arachnida</taxon>
        <taxon>Acari</taxon>
        <taxon>Acariformes</taxon>
        <taxon>Trombidiformes</taxon>
        <taxon>Prostigmata</taxon>
        <taxon>Eupodina</taxon>
        <taxon>Eriophyoidea</taxon>
        <taxon>Phytoptidae</taxon>
        <taxon>Fragariocoptes</taxon>
    </lineage>
</organism>
<name>A0ABQ7SCW4_9ACAR</name>
<evidence type="ECO:0000256" key="3">
    <source>
        <dbReference type="ARBA" id="ARBA00023175"/>
    </source>
</evidence>
<dbReference type="InterPro" id="IPR019347">
    <property type="entry name" value="Axonemal_dynein_light_chain"/>
</dbReference>
<keyword evidence="7" id="KW-1185">Reference proteome</keyword>
<keyword evidence="3" id="KW-0505">Motor protein</keyword>
<dbReference type="PANTHER" id="PTHR13183:SF0">
    <property type="entry name" value="AXONEMAL DYNEIN LIGHT INTERMEDIATE POLYPEPTIDE 1"/>
    <property type="match status" value="1"/>
</dbReference>
<evidence type="ECO:0000256" key="1">
    <source>
        <dbReference type="ARBA" id="ARBA00023017"/>
    </source>
</evidence>
<evidence type="ECO:0000313" key="6">
    <source>
        <dbReference type="EMBL" id="KAG9511212.1"/>
    </source>
</evidence>